<dbReference type="InterPro" id="IPR001223">
    <property type="entry name" value="Glyco_hydro18_cat"/>
</dbReference>
<feature type="domain" description="GH18" evidence="6">
    <location>
        <begin position="9"/>
        <end position="360"/>
    </location>
</feature>
<dbReference type="GO" id="GO:0005975">
    <property type="term" value="P:carbohydrate metabolic process"/>
    <property type="evidence" value="ECO:0007669"/>
    <property type="project" value="InterPro"/>
</dbReference>
<dbReference type="GO" id="GO:0008061">
    <property type="term" value="F:chitin binding"/>
    <property type="evidence" value="ECO:0007669"/>
    <property type="project" value="InterPro"/>
</dbReference>
<organism evidence="7 8">
    <name type="scientific">Photinus pyralis</name>
    <name type="common">Common eastern firefly</name>
    <name type="synonym">Lampyris pyralis</name>
    <dbReference type="NCBI Taxonomy" id="7054"/>
    <lineage>
        <taxon>Eukaryota</taxon>
        <taxon>Metazoa</taxon>
        <taxon>Ecdysozoa</taxon>
        <taxon>Arthropoda</taxon>
        <taxon>Hexapoda</taxon>
        <taxon>Insecta</taxon>
        <taxon>Pterygota</taxon>
        <taxon>Neoptera</taxon>
        <taxon>Endopterygota</taxon>
        <taxon>Coleoptera</taxon>
        <taxon>Polyphaga</taxon>
        <taxon>Elateriformia</taxon>
        <taxon>Elateroidea</taxon>
        <taxon>Lampyridae</taxon>
        <taxon>Lampyrinae</taxon>
        <taxon>Photinus</taxon>
    </lineage>
</organism>
<dbReference type="InterPro" id="IPR029070">
    <property type="entry name" value="Chitinase_insertion_sf"/>
</dbReference>
<evidence type="ECO:0000256" key="2">
    <source>
        <dbReference type="ARBA" id="ARBA00023157"/>
    </source>
</evidence>
<keyword evidence="3 4" id="KW-0326">Glycosidase</keyword>
<sequence length="360" mass="40040">MEEKLILRVYVVAYYSSWKVYSTCKIEDIDPTLFDVLIYAFAGLNSDGTIRVLDDWADIQLQGFKKFNELKAKNPRLKTLLAVGGWNEGSAKYSDMVRTPEMRRKFINSCRTFIKSYGFDGIDLDWEYPCQRGGSPEDKKNLTALLKEVRLEFDKRGGLFSMAVAAGVSNMDVYDIPALSKYLDHIHVMTYDFHSHADGRTGANAPMHSQDSLNVAASVDAWIAKGADPRRLTLGLGAYGHSYTLANPASHGIGAPSTGPGLPGPLSQAAGTLFCSEVVKYQQQQGWTKEWSEEQQVPYSYHGNQWVGYDDGRSLKLKVKFAKSKGLSGVMVWSLDMDDPRGELGVKFPLIKAVKEECSC</sequence>
<dbReference type="Proteomes" id="UP000327044">
    <property type="component" value="Unassembled WGS sequence"/>
</dbReference>
<dbReference type="CDD" id="cd02872">
    <property type="entry name" value="GH18_chitolectin_chitotriosidase"/>
    <property type="match status" value="1"/>
</dbReference>
<keyword evidence="2" id="KW-1015">Disulfide bond</keyword>
<comment type="caution">
    <text evidence="7">The sequence shown here is derived from an EMBL/GenBank/DDBJ whole genome shotgun (WGS) entry which is preliminary data.</text>
</comment>
<evidence type="ECO:0000256" key="5">
    <source>
        <dbReference type="RuleBase" id="RU004453"/>
    </source>
</evidence>
<protein>
    <recommendedName>
        <fullName evidence="6">GH18 domain-containing protein</fullName>
    </recommendedName>
</protein>
<accession>A0A5N4A3B3</accession>
<evidence type="ECO:0000256" key="1">
    <source>
        <dbReference type="ARBA" id="ARBA00022801"/>
    </source>
</evidence>
<evidence type="ECO:0000256" key="3">
    <source>
        <dbReference type="ARBA" id="ARBA00023295"/>
    </source>
</evidence>
<dbReference type="GO" id="GO:0006032">
    <property type="term" value="P:chitin catabolic process"/>
    <property type="evidence" value="ECO:0007669"/>
    <property type="project" value="TreeGrafter"/>
</dbReference>
<evidence type="ECO:0000259" key="6">
    <source>
        <dbReference type="PROSITE" id="PS51910"/>
    </source>
</evidence>
<dbReference type="GO" id="GO:0004568">
    <property type="term" value="F:chitinase activity"/>
    <property type="evidence" value="ECO:0007669"/>
    <property type="project" value="UniProtKB-ARBA"/>
</dbReference>
<proteinExistence type="inferred from homology"/>
<keyword evidence="1 4" id="KW-0378">Hydrolase</keyword>
<keyword evidence="8" id="KW-1185">Reference proteome</keyword>
<comment type="similarity">
    <text evidence="5">Belongs to the glycosyl hydrolase 18 family.</text>
</comment>
<dbReference type="InterPro" id="IPR017853">
    <property type="entry name" value="GH"/>
</dbReference>
<evidence type="ECO:0000313" key="7">
    <source>
        <dbReference type="EMBL" id="KAB0791792.1"/>
    </source>
</evidence>
<name>A0A5N4A3B3_PHOPY</name>
<dbReference type="InterPro" id="IPR050314">
    <property type="entry name" value="Glycosyl_Hydrlase_18"/>
</dbReference>
<dbReference type="InParanoid" id="A0A5N4A3B3"/>
<dbReference type="SMART" id="SM00636">
    <property type="entry name" value="Glyco_18"/>
    <property type="match status" value="1"/>
</dbReference>
<reference evidence="7 8" key="1">
    <citation type="journal article" date="2018" name="Elife">
        <title>Firefly genomes illuminate parallel origins of bioluminescence in beetles.</title>
        <authorList>
            <person name="Fallon T.R."/>
            <person name="Lower S.E."/>
            <person name="Chang C.H."/>
            <person name="Bessho-Uehara M."/>
            <person name="Martin G.J."/>
            <person name="Bewick A.J."/>
            <person name="Behringer M."/>
            <person name="Debat H.J."/>
            <person name="Wong I."/>
            <person name="Day J.C."/>
            <person name="Suvorov A."/>
            <person name="Silva C.J."/>
            <person name="Stanger-Hall K.F."/>
            <person name="Hall D.W."/>
            <person name="Schmitz R.J."/>
            <person name="Nelson D.R."/>
            <person name="Lewis S.M."/>
            <person name="Shigenobu S."/>
            <person name="Bybee S.M."/>
            <person name="Larracuente A.M."/>
            <person name="Oba Y."/>
            <person name="Weng J.K."/>
        </authorList>
    </citation>
    <scope>NUCLEOTIDE SEQUENCE [LARGE SCALE GENOMIC DNA]</scope>
    <source>
        <strain evidence="7">1611_PpyrPB1</strain>
        <tissue evidence="7">Whole body</tissue>
    </source>
</reference>
<dbReference type="Pfam" id="PF00704">
    <property type="entry name" value="Glyco_hydro_18"/>
    <property type="match status" value="1"/>
</dbReference>
<dbReference type="EMBL" id="VVIM01000011">
    <property type="protein sequence ID" value="KAB0791792.1"/>
    <property type="molecule type" value="Genomic_DNA"/>
</dbReference>
<dbReference type="PANTHER" id="PTHR11177:SF360">
    <property type="entry name" value="CHITINASE 4-RELATED"/>
    <property type="match status" value="1"/>
</dbReference>
<evidence type="ECO:0000313" key="8">
    <source>
        <dbReference type="Proteomes" id="UP000327044"/>
    </source>
</evidence>
<dbReference type="GO" id="GO:0005576">
    <property type="term" value="C:extracellular region"/>
    <property type="evidence" value="ECO:0007669"/>
    <property type="project" value="TreeGrafter"/>
</dbReference>
<dbReference type="FunFam" id="3.10.50.10:FF:000001">
    <property type="entry name" value="Chitinase 3-like 1"/>
    <property type="match status" value="1"/>
</dbReference>
<dbReference type="PROSITE" id="PS01095">
    <property type="entry name" value="GH18_1"/>
    <property type="match status" value="1"/>
</dbReference>
<dbReference type="InterPro" id="IPR011583">
    <property type="entry name" value="Chitinase_II/V-like_cat"/>
</dbReference>
<evidence type="ECO:0000256" key="4">
    <source>
        <dbReference type="RuleBase" id="RU000489"/>
    </source>
</evidence>
<dbReference type="AlphaFoldDB" id="A0A5N4A3B3"/>
<dbReference type="Gene3D" id="3.20.20.80">
    <property type="entry name" value="Glycosidases"/>
    <property type="match status" value="1"/>
</dbReference>
<dbReference type="InterPro" id="IPR001579">
    <property type="entry name" value="Glyco_hydro_18_chit_AS"/>
</dbReference>
<gene>
    <name evidence="7" type="ORF">PPYR_03592</name>
</gene>
<dbReference type="SUPFAM" id="SSF51445">
    <property type="entry name" value="(Trans)glycosidases"/>
    <property type="match status" value="1"/>
</dbReference>
<dbReference type="SUPFAM" id="SSF54556">
    <property type="entry name" value="Chitinase insertion domain"/>
    <property type="match status" value="1"/>
</dbReference>
<dbReference type="PROSITE" id="PS51910">
    <property type="entry name" value="GH18_2"/>
    <property type="match status" value="1"/>
</dbReference>
<dbReference type="PANTHER" id="PTHR11177">
    <property type="entry name" value="CHITINASE"/>
    <property type="match status" value="1"/>
</dbReference>
<dbReference type="Gene3D" id="3.10.50.10">
    <property type="match status" value="1"/>
</dbReference>